<comment type="caution">
    <text evidence="1">The sequence shown here is derived from an EMBL/GenBank/DDBJ whole genome shotgun (WGS) entry which is preliminary data.</text>
</comment>
<reference evidence="1 2" key="1">
    <citation type="submission" date="2018-06" db="EMBL/GenBank/DDBJ databases">
        <title>ACT-28, a chromosomally-encoded AmpC with carbapenemase activity from Enterobacter kobei.</title>
        <authorList>
            <person name="Jousset A.B."/>
            <person name="Oueslati S."/>
            <person name="Bernabeu S."/>
            <person name="Takissian J."/>
            <person name="Creton E."/>
            <person name="Vogel A."/>
            <person name="Cotellon G."/>
            <person name="Bonnin R.A."/>
            <person name="Dortet L."/>
            <person name="Naas T."/>
        </authorList>
    </citation>
    <scope>NUCLEOTIDE SEQUENCE [LARGE SCALE GENOMIC DNA]</scope>
    <source>
        <strain evidence="1 2">99B3</strain>
    </source>
</reference>
<name>A0A330G2T8_ENTCL</name>
<gene>
    <name evidence="1" type="ORF">DP202_24925</name>
</gene>
<proteinExistence type="predicted"/>
<dbReference type="InterPro" id="IPR036937">
    <property type="entry name" value="Adhesion_dom_fimbrial_sf"/>
</dbReference>
<dbReference type="GO" id="GO:0009289">
    <property type="term" value="C:pilus"/>
    <property type="evidence" value="ECO:0007669"/>
    <property type="project" value="InterPro"/>
</dbReference>
<evidence type="ECO:0008006" key="3">
    <source>
        <dbReference type="Google" id="ProtNLM"/>
    </source>
</evidence>
<dbReference type="SUPFAM" id="SSF49401">
    <property type="entry name" value="Bacterial adhesins"/>
    <property type="match status" value="1"/>
</dbReference>
<dbReference type="EMBL" id="QMDH01000069">
    <property type="protein sequence ID" value="RAZ62014.1"/>
    <property type="molecule type" value="Genomic_DNA"/>
</dbReference>
<protein>
    <recommendedName>
        <fullName evidence="3">Type 1 fimbrial protein</fullName>
    </recommendedName>
</protein>
<organism evidence="1 2">
    <name type="scientific">Enterobacter cloacae</name>
    <dbReference type="NCBI Taxonomy" id="550"/>
    <lineage>
        <taxon>Bacteria</taxon>
        <taxon>Pseudomonadati</taxon>
        <taxon>Pseudomonadota</taxon>
        <taxon>Gammaproteobacteria</taxon>
        <taxon>Enterobacterales</taxon>
        <taxon>Enterobacteriaceae</taxon>
        <taxon>Enterobacter</taxon>
        <taxon>Enterobacter cloacae complex</taxon>
    </lineage>
</organism>
<evidence type="ECO:0000313" key="2">
    <source>
        <dbReference type="Proteomes" id="UP000251576"/>
    </source>
</evidence>
<dbReference type="InterPro" id="IPR050263">
    <property type="entry name" value="Bact_Fimbrial_Adh_Pro"/>
</dbReference>
<dbReference type="AlphaFoldDB" id="A0A330G2T8"/>
<dbReference type="Gene3D" id="2.60.40.1090">
    <property type="entry name" value="Fimbrial-type adhesion domain"/>
    <property type="match status" value="1"/>
</dbReference>
<dbReference type="RefSeq" id="WP_112781974.1">
    <property type="nucleotide sequence ID" value="NZ_CABMNQ010000069.1"/>
</dbReference>
<dbReference type="GO" id="GO:0043709">
    <property type="term" value="P:cell adhesion involved in single-species biofilm formation"/>
    <property type="evidence" value="ECO:0007669"/>
    <property type="project" value="TreeGrafter"/>
</dbReference>
<dbReference type="PANTHER" id="PTHR33420:SF26">
    <property type="entry name" value="FIMBRIAL SUBUNIT"/>
    <property type="match status" value="1"/>
</dbReference>
<dbReference type="InterPro" id="IPR008966">
    <property type="entry name" value="Adhesion_dom_sf"/>
</dbReference>
<accession>A0A330G2T8</accession>
<dbReference type="Proteomes" id="UP000251576">
    <property type="component" value="Unassembled WGS sequence"/>
</dbReference>
<dbReference type="PANTHER" id="PTHR33420">
    <property type="entry name" value="FIMBRIAL SUBUNIT ELFA-RELATED"/>
    <property type="match status" value="1"/>
</dbReference>
<sequence length="197" mass="21705">MKKTLWAAVSMITVLYLPGSNAQKQDAAHVDGLNGMLTINANIVETPCKLSIESLNQDAMLSSVSLREFRKVGDISQAGQIRLIFDDCMPGSLLRNAHQDGALEYINDQPSVYVQLDSEHDIVDKSLFRLHGDVSGVGLRIEGPESVRLIPGVKSKVFNLSPGRNEFFLSSYLEKTSAGPVRLGAFWSRINVTVEYH</sequence>
<evidence type="ECO:0000313" key="1">
    <source>
        <dbReference type="EMBL" id="RAZ62014.1"/>
    </source>
</evidence>